<dbReference type="Gene3D" id="3.90.1150.10">
    <property type="entry name" value="Aspartate Aminotransferase, domain 1"/>
    <property type="match status" value="1"/>
</dbReference>
<evidence type="ECO:0000256" key="4">
    <source>
        <dbReference type="RuleBase" id="RU000481"/>
    </source>
</evidence>
<dbReference type="Proteomes" id="UP000018890">
    <property type="component" value="Unassembled WGS sequence"/>
</dbReference>
<dbReference type="EC" id="2.6.1.-" evidence="4"/>
<dbReference type="InterPro" id="IPR004839">
    <property type="entry name" value="Aminotransferase_I/II_large"/>
</dbReference>
<comment type="caution">
    <text evidence="6">The sequence shown here is derived from an EMBL/GenBank/DDBJ whole genome shotgun (WGS) entry which is preliminary data.</text>
</comment>
<dbReference type="InterPro" id="IPR015424">
    <property type="entry name" value="PyrdxlP-dep_Trfase"/>
</dbReference>
<dbReference type="PROSITE" id="PS00105">
    <property type="entry name" value="AA_TRANSFER_CLASS_1"/>
    <property type="match status" value="1"/>
</dbReference>
<dbReference type="InterPro" id="IPR015421">
    <property type="entry name" value="PyrdxlP-dep_Trfase_major"/>
</dbReference>
<dbReference type="OrthoDB" id="9802328at2"/>
<dbReference type="InterPro" id="IPR050881">
    <property type="entry name" value="LL-DAP_aminotransferase"/>
</dbReference>
<keyword evidence="2 4" id="KW-0032">Aminotransferase</keyword>
<evidence type="ECO:0000256" key="2">
    <source>
        <dbReference type="ARBA" id="ARBA00022576"/>
    </source>
</evidence>
<dbReference type="CDD" id="cd00609">
    <property type="entry name" value="AAT_like"/>
    <property type="match status" value="1"/>
</dbReference>
<dbReference type="AlphaFoldDB" id="W4Q0G8"/>
<dbReference type="STRING" id="1236970.JCM9140_841"/>
<comment type="cofactor">
    <cofactor evidence="1 4">
        <name>pyridoxal 5'-phosphate</name>
        <dbReference type="ChEBI" id="CHEBI:597326"/>
    </cofactor>
</comment>
<dbReference type="NCBIfam" id="NF005815">
    <property type="entry name" value="PRK07681.1"/>
    <property type="match status" value="1"/>
</dbReference>
<protein>
    <recommendedName>
        <fullName evidence="4">Aminotransferase</fullName>
        <ecNumber evidence="4">2.6.1.-</ecNumber>
    </recommendedName>
</protein>
<dbReference type="InterPro" id="IPR004838">
    <property type="entry name" value="NHTrfase_class1_PyrdxlP-BS"/>
</dbReference>
<dbReference type="GO" id="GO:0008483">
    <property type="term" value="F:transaminase activity"/>
    <property type="evidence" value="ECO:0007669"/>
    <property type="project" value="UniProtKB-KW"/>
</dbReference>
<dbReference type="Pfam" id="PF00155">
    <property type="entry name" value="Aminotran_1_2"/>
    <property type="match status" value="1"/>
</dbReference>
<dbReference type="InterPro" id="IPR015422">
    <property type="entry name" value="PyrdxlP-dep_Trfase_small"/>
</dbReference>
<evidence type="ECO:0000256" key="1">
    <source>
        <dbReference type="ARBA" id="ARBA00001933"/>
    </source>
</evidence>
<organism evidence="6 7">
    <name type="scientific">Halalkalibacter wakoensis JCM 9140</name>
    <dbReference type="NCBI Taxonomy" id="1236970"/>
    <lineage>
        <taxon>Bacteria</taxon>
        <taxon>Bacillati</taxon>
        <taxon>Bacillota</taxon>
        <taxon>Bacilli</taxon>
        <taxon>Bacillales</taxon>
        <taxon>Bacillaceae</taxon>
        <taxon>Halalkalibacter</taxon>
    </lineage>
</organism>
<dbReference type="PANTHER" id="PTHR42832">
    <property type="entry name" value="AMINO ACID AMINOTRANSFERASE"/>
    <property type="match status" value="1"/>
</dbReference>
<evidence type="ECO:0000256" key="3">
    <source>
        <dbReference type="ARBA" id="ARBA00022679"/>
    </source>
</evidence>
<dbReference type="RefSeq" id="WP_034742522.1">
    <property type="nucleotide sequence ID" value="NZ_BAUT01000005.1"/>
</dbReference>
<comment type="similarity">
    <text evidence="4">Belongs to the class-I pyridoxal-phosphate-dependent aminotransferase family.</text>
</comment>
<keyword evidence="7" id="KW-1185">Reference proteome</keyword>
<dbReference type="EMBL" id="BAUT01000005">
    <property type="protein sequence ID" value="GAE24879.1"/>
    <property type="molecule type" value="Genomic_DNA"/>
</dbReference>
<sequence length="389" mass="43889">MTFTFSKKMNAFQTSIFNELAAYKQYKHEQGHNMIDLSIGSPDLPPPSVVMDELANKTKDPSLYRYSLKGIFDLHKAISSYYAKKYNVTIIPEEETLMVMGSQDGLVHLPSVIADPGDIILVPNPGYTAYAAGISLAEAVPYSMPVREENQFFPDFDSIPEEVKQKAKMMILNFPGNPVPAMATKEYFERVVEFARTYQIVVLHDFAYSELYYEEKPLSFLSVDGAKEVGIEFNSLSKSFNMAGCRIGYVVGNQSIIEALNRLKSNLDFGVFLPIQYAAIRALENTDHFSEELRNTYKKRRDILVEGLHSLGWNVESPRASMFIWAKTPHPYHSTEFSYKLMDDSGIVTIPGNAFGSEGEGYTRISLVQNEEVLYSAIDRLKKSSLFSL</sequence>
<dbReference type="SUPFAM" id="SSF53383">
    <property type="entry name" value="PLP-dependent transferases"/>
    <property type="match status" value="1"/>
</dbReference>
<name>W4Q0G8_9BACI</name>
<accession>W4Q0G8</accession>
<gene>
    <name evidence="6" type="ORF">JCM9140_841</name>
</gene>
<evidence type="ECO:0000313" key="6">
    <source>
        <dbReference type="EMBL" id="GAE24879.1"/>
    </source>
</evidence>
<keyword evidence="3 4" id="KW-0808">Transferase</keyword>
<proteinExistence type="inferred from homology"/>
<dbReference type="PANTHER" id="PTHR42832:SF3">
    <property type="entry name" value="L-GLUTAMINE--4-(METHYLSULFANYL)-2-OXOBUTANOATE AMINOTRANSFERASE"/>
    <property type="match status" value="1"/>
</dbReference>
<reference evidence="6" key="1">
    <citation type="journal article" date="2014" name="Genome Announc.">
        <title>Draft Genome Sequences of Three Alkaliphilic Bacillus Strains, Bacillus wakoensis JCM 9140T, Bacillus akibai JCM 9157T, and Bacillus hemicellulosilyticus JCM 9152T.</title>
        <authorList>
            <person name="Yuki M."/>
            <person name="Oshima K."/>
            <person name="Suda W."/>
            <person name="Oshida Y."/>
            <person name="Kitamura K."/>
            <person name="Iida T."/>
            <person name="Hattori M."/>
            <person name="Ohkuma M."/>
        </authorList>
    </citation>
    <scope>NUCLEOTIDE SEQUENCE [LARGE SCALE GENOMIC DNA]</scope>
    <source>
        <strain evidence="6">JCM 9140</strain>
    </source>
</reference>
<dbReference type="GO" id="GO:0030170">
    <property type="term" value="F:pyridoxal phosphate binding"/>
    <property type="evidence" value="ECO:0007669"/>
    <property type="project" value="InterPro"/>
</dbReference>
<dbReference type="Gene3D" id="3.40.640.10">
    <property type="entry name" value="Type I PLP-dependent aspartate aminotransferase-like (Major domain)"/>
    <property type="match status" value="1"/>
</dbReference>
<evidence type="ECO:0000313" key="7">
    <source>
        <dbReference type="Proteomes" id="UP000018890"/>
    </source>
</evidence>
<evidence type="ECO:0000259" key="5">
    <source>
        <dbReference type="Pfam" id="PF00155"/>
    </source>
</evidence>
<feature type="domain" description="Aminotransferase class I/classII large" evidence="5">
    <location>
        <begin position="33"/>
        <end position="380"/>
    </location>
</feature>